<comment type="caution">
    <text evidence="7">Lacks conserved residue(s) required for the propagation of feature annotation.</text>
</comment>
<dbReference type="Pfam" id="PF08516">
    <property type="entry name" value="ADAM_CR"/>
    <property type="match status" value="1"/>
</dbReference>
<evidence type="ECO:0000256" key="4">
    <source>
        <dbReference type="ARBA" id="ARBA00023136"/>
    </source>
</evidence>
<evidence type="ECO:0000256" key="2">
    <source>
        <dbReference type="ARBA" id="ARBA00022692"/>
    </source>
</evidence>
<dbReference type="Pfam" id="PF00200">
    <property type="entry name" value="Disintegrin"/>
    <property type="match status" value="1"/>
</dbReference>
<dbReference type="InterPro" id="IPR001590">
    <property type="entry name" value="Peptidase_M12B"/>
</dbReference>
<evidence type="ECO:0000259" key="12">
    <source>
        <dbReference type="PROSITE" id="PS50214"/>
    </source>
</evidence>
<keyword evidence="2 10" id="KW-0812">Transmembrane</keyword>
<evidence type="ECO:0000259" key="11">
    <source>
        <dbReference type="PROSITE" id="PS50026"/>
    </source>
</evidence>
<evidence type="ECO:0000256" key="6">
    <source>
        <dbReference type="PROSITE-ProRule" id="PRU00068"/>
    </source>
</evidence>
<keyword evidence="5 7" id="KW-1015">Disulfide bond</keyword>
<keyword evidence="15" id="KW-1185">Reference proteome</keyword>
<feature type="binding site" evidence="8">
    <location>
        <position position="276"/>
    </location>
    <ligand>
        <name>Zn(2+)</name>
        <dbReference type="ChEBI" id="CHEBI:29105"/>
        <note>catalytic</note>
    </ligand>
</feature>
<feature type="binding site" evidence="8">
    <location>
        <position position="286"/>
    </location>
    <ligand>
        <name>Zn(2+)</name>
        <dbReference type="ChEBI" id="CHEBI:29105"/>
        <note>catalytic</note>
    </ligand>
</feature>
<dbReference type="PROSITE" id="PS00427">
    <property type="entry name" value="DISINTEGRIN_1"/>
    <property type="match status" value="1"/>
</dbReference>
<accession>A0A8C8S5G8</accession>
<protein>
    <submittedName>
        <fullName evidence="14">ADAM metallopeptidase domain 19</fullName>
    </submittedName>
</protein>
<feature type="disulfide bond" evidence="6">
    <location>
        <begin position="405"/>
        <end position="425"/>
    </location>
</feature>
<evidence type="ECO:0000256" key="10">
    <source>
        <dbReference type="SAM" id="Phobius"/>
    </source>
</evidence>
<evidence type="ECO:0000256" key="9">
    <source>
        <dbReference type="SAM" id="MobiDB-lite"/>
    </source>
</evidence>
<comment type="subcellular location">
    <subcellularLocation>
        <location evidence="1">Membrane</location>
        <topology evidence="1">Single-pass membrane protein</topology>
    </subcellularLocation>
</comment>
<keyword evidence="4 10" id="KW-0472">Membrane</keyword>
<dbReference type="AlphaFoldDB" id="A0A8C8S5G8"/>
<dbReference type="GO" id="GO:0016020">
    <property type="term" value="C:membrane"/>
    <property type="evidence" value="ECO:0007669"/>
    <property type="project" value="UniProtKB-SubCell"/>
</dbReference>
<dbReference type="PANTHER" id="PTHR11905:SF19">
    <property type="entry name" value="DISINTEGRIN AND METALLOPROTEINASE DOMAIN-CONTAINING PROTEIN 19"/>
    <property type="match status" value="1"/>
</dbReference>
<dbReference type="InterPro" id="IPR006586">
    <property type="entry name" value="ADAM_Cys-rich"/>
</dbReference>
<evidence type="ECO:0000256" key="1">
    <source>
        <dbReference type="ARBA" id="ARBA00004167"/>
    </source>
</evidence>
<dbReference type="SMART" id="SM00608">
    <property type="entry name" value="ACR"/>
    <property type="match status" value="1"/>
</dbReference>
<dbReference type="Proteomes" id="UP000694393">
    <property type="component" value="Unplaced"/>
</dbReference>
<dbReference type="Ensembl" id="ENSPCET00000016926.1">
    <property type="protein sequence ID" value="ENSPCEP00000016354.1"/>
    <property type="gene ID" value="ENSPCEG00000012816.1"/>
</dbReference>
<evidence type="ECO:0000256" key="5">
    <source>
        <dbReference type="ARBA" id="ARBA00023157"/>
    </source>
</evidence>
<keyword evidence="8" id="KW-0862">Zinc</keyword>
<dbReference type="SMART" id="SM00050">
    <property type="entry name" value="DISIN"/>
    <property type="match status" value="1"/>
</dbReference>
<feature type="active site" evidence="8">
    <location>
        <position position="277"/>
    </location>
</feature>
<dbReference type="Gene3D" id="3.40.390.10">
    <property type="entry name" value="Collagenase (Catalytic Domain)"/>
    <property type="match status" value="1"/>
</dbReference>
<dbReference type="FunFam" id="4.10.70.10:FF:000001">
    <property type="entry name" value="Disintegrin and metalloproteinase domain-containing protein 22"/>
    <property type="match status" value="1"/>
</dbReference>
<feature type="domain" description="EGF-like" evidence="11">
    <location>
        <begin position="577"/>
        <end position="609"/>
    </location>
</feature>
<feature type="binding site" evidence="8">
    <location>
        <position position="280"/>
    </location>
    <ligand>
        <name>Zn(2+)</name>
        <dbReference type="ChEBI" id="CHEBI:29105"/>
        <note>catalytic</note>
    </ligand>
</feature>
<proteinExistence type="predicted"/>
<evidence type="ECO:0000256" key="8">
    <source>
        <dbReference type="PROSITE-ProRule" id="PRU00276"/>
    </source>
</evidence>
<feature type="compositionally biased region" description="Pro residues" evidence="9">
    <location>
        <begin position="691"/>
        <end position="703"/>
    </location>
</feature>
<sequence length="849" mass="92430">MRQEENNSPSFSHFCCWKTKIFSFVKMKSFGSVISHFSLNSFDPNSSTNSSVNDDHFPVRTIELSFLSRLLYFNSGFIVLSHNLSYVLEPAPGSQERHLIYRSEQLELPKGTCGYQHEVPRAGRKLSSWTGRAAADRRRVSMQVTLVSAHFIQFQKNNYDLPRTKNKLVEVANYVDKFYTPLNIRIALVGLEVWTDRNKCDVSENSHTTLWSFLSWRRKLLVNKKHDNAQLITGMAFQGTTIGLAPLMAMCSDFQSGGVNMDHSEHPVGVGATVAHEMGHNFGMSHDLDGCCSAKAEDGGCIMAAATGHPFPRVFNTCNIKELDKYLQSGGGICLSNMPDPNTLYGGKRCGNGYLEDGEECDCGEVEECKNPCCNAADCSLKPDAECAHGTCCHQCKLMAPGTLCRAPSGPCDLPEHCNGTSPFCPANFYQMDGTPCAGGRAYCYVGICLTHEQQCLELWGPGARPAPDICFEKVNTAGDLYGNCGKDFYGTYRKCETRDAKCGKIQCLSSASKPLEARAVSIDTTIQSIKCRGTHVYGAEKDDGDMLDPGLVMTGTKCGDNHICFEGHCRNTSIFGYEDCRKKCHGQGVCNNNENCHCYDGWAPPFCNTPGNGGSLNSGPIPRGSLGPVIAGVLASILILIGIAVAFFCYKRSNKLRLLNQKIIPLKVLLCLPPPQTSLASEKPQIIPATCPPAPPSKPPVLRPQLAPDLRTNTQRPPAFPADPRKPPGLVPQIDGIPKEAARRIPPNRPAPPAPKLTGPQDLARPRPPQKALPANPVPAGHRALPRINAVMPPLPPTAGWSPGRLQPLAEVLAPKYFPRLVYYGQVASGCRAAGADFNSFLPPYLLG</sequence>
<dbReference type="InterPro" id="IPR034027">
    <property type="entry name" value="Reprolysin_adamalysin"/>
</dbReference>
<dbReference type="PROSITE" id="PS50026">
    <property type="entry name" value="EGF_3"/>
    <property type="match status" value="1"/>
</dbReference>
<dbReference type="PRINTS" id="PR00289">
    <property type="entry name" value="DISINTEGRIN"/>
</dbReference>
<evidence type="ECO:0000256" key="3">
    <source>
        <dbReference type="ARBA" id="ARBA00022989"/>
    </source>
</evidence>
<name>A0A8C8S5G8_9SAUR</name>
<feature type="domain" description="Disintegrin" evidence="12">
    <location>
        <begin position="347"/>
        <end position="433"/>
    </location>
</feature>
<dbReference type="GO" id="GO:0006509">
    <property type="term" value="P:membrane protein ectodomain proteolysis"/>
    <property type="evidence" value="ECO:0007669"/>
    <property type="project" value="TreeGrafter"/>
</dbReference>
<dbReference type="InterPro" id="IPR018358">
    <property type="entry name" value="Disintegrin_CS"/>
</dbReference>
<dbReference type="GO" id="GO:0046872">
    <property type="term" value="F:metal ion binding"/>
    <property type="evidence" value="ECO:0007669"/>
    <property type="project" value="UniProtKB-KW"/>
</dbReference>
<feature type="disulfide bond" evidence="7">
    <location>
        <begin position="581"/>
        <end position="591"/>
    </location>
</feature>
<dbReference type="PROSITE" id="PS01186">
    <property type="entry name" value="EGF_2"/>
    <property type="match status" value="1"/>
</dbReference>
<reference evidence="14" key="2">
    <citation type="submission" date="2025-09" db="UniProtKB">
        <authorList>
            <consortium name="Ensembl"/>
        </authorList>
    </citation>
    <scope>IDENTIFICATION</scope>
</reference>
<keyword evidence="7" id="KW-0245">EGF-like domain</keyword>
<dbReference type="InterPro" id="IPR024079">
    <property type="entry name" value="MetalloPept_cat_dom_sf"/>
</dbReference>
<evidence type="ECO:0000256" key="7">
    <source>
        <dbReference type="PROSITE-ProRule" id="PRU00076"/>
    </source>
</evidence>
<dbReference type="Pfam" id="PF01421">
    <property type="entry name" value="Reprolysin"/>
    <property type="match status" value="1"/>
</dbReference>
<evidence type="ECO:0000259" key="13">
    <source>
        <dbReference type="PROSITE" id="PS50215"/>
    </source>
</evidence>
<feature type="domain" description="Peptidase M12B" evidence="13">
    <location>
        <begin position="138"/>
        <end position="339"/>
    </location>
</feature>
<evidence type="ECO:0000313" key="15">
    <source>
        <dbReference type="Proteomes" id="UP000694393"/>
    </source>
</evidence>
<dbReference type="InterPro" id="IPR001762">
    <property type="entry name" value="Disintegrin_dom"/>
</dbReference>
<keyword evidence="3 10" id="KW-1133">Transmembrane helix</keyword>
<feature type="region of interest" description="Disordered" evidence="9">
    <location>
        <begin position="687"/>
        <end position="777"/>
    </location>
</feature>
<dbReference type="SUPFAM" id="SSF55486">
    <property type="entry name" value="Metalloproteases ('zincins'), catalytic domain"/>
    <property type="match status" value="1"/>
</dbReference>
<organism evidence="14 15">
    <name type="scientific">Pelusios castaneus</name>
    <name type="common">West African mud turtle</name>
    <dbReference type="NCBI Taxonomy" id="367368"/>
    <lineage>
        <taxon>Eukaryota</taxon>
        <taxon>Metazoa</taxon>
        <taxon>Chordata</taxon>
        <taxon>Craniata</taxon>
        <taxon>Vertebrata</taxon>
        <taxon>Euteleostomi</taxon>
        <taxon>Archelosauria</taxon>
        <taxon>Testudinata</taxon>
        <taxon>Testudines</taxon>
        <taxon>Pleurodira</taxon>
        <taxon>Pelomedusidae</taxon>
        <taxon>Pelusios</taxon>
    </lineage>
</organism>
<dbReference type="InterPro" id="IPR036436">
    <property type="entry name" value="Disintegrin_dom_sf"/>
</dbReference>
<dbReference type="CDD" id="cd04269">
    <property type="entry name" value="ZnMc_adamalysin_II_like"/>
    <property type="match status" value="1"/>
</dbReference>
<dbReference type="PANTHER" id="PTHR11905">
    <property type="entry name" value="ADAM A DISINTEGRIN AND METALLOPROTEASE DOMAIN"/>
    <property type="match status" value="1"/>
</dbReference>
<keyword evidence="8" id="KW-0479">Metal-binding</keyword>
<dbReference type="InterPro" id="IPR000742">
    <property type="entry name" value="EGF"/>
</dbReference>
<dbReference type="FunFam" id="3.40.390.10:FF:000002">
    <property type="entry name" value="Disintegrin and metalloproteinase domain-containing protein 22"/>
    <property type="match status" value="1"/>
</dbReference>
<dbReference type="SUPFAM" id="SSF57552">
    <property type="entry name" value="Blood coagulation inhibitor (disintegrin)"/>
    <property type="match status" value="1"/>
</dbReference>
<evidence type="ECO:0000313" key="14">
    <source>
        <dbReference type="Ensembl" id="ENSPCEP00000016354.1"/>
    </source>
</evidence>
<dbReference type="GO" id="GO:0004222">
    <property type="term" value="F:metalloendopeptidase activity"/>
    <property type="evidence" value="ECO:0007669"/>
    <property type="project" value="InterPro"/>
</dbReference>
<feature type="disulfide bond" evidence="7">
    <location>
        <begin position="599"/>
        <end position="608"/>
    </location>
</feature>
<dbReference type="PROSITE" id="PS50215">
    <property type="entry name" value="ADAM_MEPRO"/>
    <property type="match status" value="1"/>
</dbReference>
<dbReference type="PROSITE" id="PS50214">
    <property type="entry name" value="DISINTEGRIN_2"/>
    <property type="match status" value="1"/>
</dbReference>
<dbReference type="Gene3D" id="4.10.70.10">
    <property type="entry name" value="Disintegrin domain"/>
    <property type="match status" value="1"/>
</dbReference>
<reference evidence="14" key="1">
    <citation type="submission" date="2025-08" db="UniProtKB">
        <authorList>
            <consortium name="Ensembl"/>
        </authorList>
    </citation>
    <scope>IDENTIFICATION</scope>
</reference>
<feature type="transmembrane region" description="Helical" evidence="10">
    <location>
        <begin position="627"/>
        <end position="651"/>
    </location>
</feature>